<protein>
    <submittedName>
        <fullName evidence="1">Uncharacterized protein</fullName>
    </submittedName>
</protein>
<accession>A0ABS8KC64</accession>
<dbReference type="RefSeq" id="WP_230561178.1">
    <property type="nucleotide sequence ID" value="NZ_JAJITC010000005.1"/>
</dbReference>
<comment type="caution">
    <text evidence="1">The sequence shown here is derived from an EMBL/GenBank/DDBJ whole genome shotgun (WGS) entry which is preliminary data.</text>
</comment>
<evidence type="ECO:0000313" key="1">
    <source>
        <dbReference type="EMBL" id="MCC8402313.1"/>
    </source>
</evidence>
<name>A0ABS8KC64_9BURK</name>
<evidence type="ECO:0000313" key="2">
    <source>
        <dbReference type="Proteomes" id="UP001430614"/>
    </source>
</evidence>
<keyword evidence="2" id="KW-1185">Reference proteome</keyword>
<sequence>MSGFVGRPIEEKKGELLAALRRTGCDFAALGRKILVQVLRAWATQR</sequence>
<reference evidence="1 2" key="1">
    <citation type="submission" date="2021-11" db="EMBL/GenBank/DDBJ databases">
        <authorList>
            <person name="Oh E.-T."/>
            <person name="Kim S.-B."/>
        </authorList>
    </citation>
    <scope>NUCLEOTIDE SEQUENCE [LARGE SCALE GENOMIC DNA]</scope>
    <source>
        <strain evidence="1 2">MMS20-SJTN17</strain>
    </source>
</reference>
<organism evidence="1 2">
    <name type="scientific">Paraburkholderia translucens</name>
    <dbReference type="NCBI Taxonomy" id="2886945"/>
    <lineage>
        <taxon>Bacteria</taxon>
        <taxon>Pseudomonadati</taxon>
        <taxon>Pseudomonadota</taxon>
        <taxon>Betaproteobacteria</taxon>
        <taxon>Burkholderiales</taxon>
        <taxon>Burkholderiaceae</taxon>
        <taxon>Paraburkholderia</taxon>
    </lineage>
</organism>
<gene>
    <name evidence="1" type="ORF">LJ655_10480</name>
</gene>
<proteinExistence type="predicted"/>
<dbReference type="EMBL" id="JAJITC010000005">
    <property type="protein sequence ID" value="MCC8402313.1"/>
    <property type="molecule type" value="Genomic_DNA"/>
</dbReference>
<dbReference type="Proteomes" id="UP001430614">
    <property type="component" value="Unassembled WGS sequence"/>
</dbReference>